<dbReference type="CDD" id="cd05327">
    <property type="entry name" value="retinol-DH_like_SDR_c_like"/>
    <property type="match status" value="1"/>
</dbReference>
<dbReference type="PANTHER" id="PTHR43157:SF31">
    <property type="entry name" value="PHOSPHATIDYLINOSITOL-GLYCAN BIOSYNTHESIS CLASS F PROTEIN"/>
    <property type="match status" value="1"/>
</dbReference>
<reference evidence="3 4" key="1">
    <citation type="submission" date="2019-11" db="EMBL/GenBank/DDBJ databases">
        <title>Spirosoma endbachense sp. nov., isolated from a natural salt meadow.</title>
        <authorList>
            <person name="Rojas J."/>
            <person name="Ambika Manirajan B."/>
            <person name="Ratering S."/>
            <person name="Suarez C."/>
            <person name="Geissler-Plaum R."/>
            <person name="Schnell S."/>
        </authorList>
    </citation>
    <scope>NUCLEOTIDE SEQUENCE [LARGE SCALE GENOMIC DNA]</scope>
    <source>
        <strain evidence="3 4">I-24</strain>
    </source>
</reference>
<comment type="similarity">
    <text evidence="2">Belongs to the short-chain dehydrogenases/reductases (SDR) family.</text>
</comment>
<dbReference type="AlphaFoldDB" id="A0A6P1W5F5"/>
<gene>
    <name evidence="3" type="ORF">GJR95_38645</name>
</gene>
<dbReference type="KEGG" id="senf:GJR95_38645"/>
<protein>
    <submittedName>
        <fullName evidence="3">SDR family NAD(P)-dependent oxidoreductase</fullName>
    </submittedName>
</protein>
<dbReference type="RefSeq" id="WP_162390975.1">
    <property type="nucleotide sequence ID" value="NZ_CP045997.1"/>
</dbReference>
<dbReference type="PANTHER" id="PTHR43157">
    <property type="entry name" value="PHOSPHATIDYLINOSITOL-GLYCAN BIOSYNTHESIS CLASS F PROTEIN-RELATED"/>
    <property type="match status" value="1"/>
</dbReference>
<dbReference type="PRINTS" id="PR00080">
    <property type="entry name" value="SDRFAMILY"/>
</dbReference>
<sequence length="299" mass="32044">MWTKENIRNQSGKTVVVTGANAGIGYETALAFYEAGAHVVVASRDENKAQNAIVSLNTHAGNGTLEAGVVDLASLVSVKQFANHFLQHHSRLDVLINNAGVMVPPASVTADGFELQFGVNFLGHFALTGYLYPLLKQTTNARVVTLTSLAYRYGTIDFDNLRSEKGYDAMREYSQSKLADLLFTIELQKRITTAHDSVLSVAAHPGVTKTDLSRNMDKAAIEAATQRLGALMETAQGALPSLYAAVSSEVEGGCLYGPDQNGGLRGYPAKAELDVVALNSSLAAHLWQTAERLTGVIYP</sequence>
<keyword evidence="1" id="KW-0560">Oxidoreductase</keyword>
<evidence type="ECO:0000313" key="3">
    <source>
        <dbReference type="EMBL" id="QHW00584.1"/>
    </source>
</evidence>
<dbReference type="PRINTS" id="PR00081">
    <property type="entry name" value="GDHRDH"/>
</dbReference>
<keyword evidence="4" id="KW-1185">Reference proteome</keyword>
<name>A0A6P1W5F5_9BACT</name>
<dbReference type="EMBL" id="CP045997">
    <property type="protein sequence ID" value="QHW00584.1"/>
    <property type="molecule type" value="Genomic_DNA"/>
</dbReference>
<dbReference type="Proteomes" id="UP000464577">
    <property type="component" value="Chromosome"/>
</dbReference>
<dbReference type="GO" id="GO:0016491">
    <property type="term" value="F:oxidoreductase activity"/>
    <property type="evidence" value="ECO:0007669"/>
    <property type="project" value="UniProtKB-KW"/>
</dbReference>
<evidence type="ECO:0000256" key="2">
    <source>
        <dbReference type="RuleBase" id="RU000363"/>
    </source>
</evidence>
<dbReference type="InterPro" id="IPR002347">
    <property type="entry name" value="SDR_fam"/>
</dbReference>
<dbReference type="InterPro" id="IPR020904">
    <property type="entry name" value="Sc_DH/Rdtase_CS"/>
</dbReference>
<organism evidence="3 4">
    <name type="scientific">Spirosoma endbachense</name>
    <dbReference type="NCBI Taxonomy" id="2666025"/>
    <lineage>
        <taxon>Bacteria</taxon>
        <taxon>Pseudomonadati</taxon>
        <taxon>Bacteroidota</taxon>
        <taxon>Cytophagia</taxon>
        <taxon>Cytophagales</taxon>
        <taxon>Cytophagaceae</taxon>
        <taxon>Spirosoma</taxon>
    </lineage>
</organism>
<evidence type="ECO:0000256" key="1">
    <source>
        <dbReference type="ARBA" id="ARBA00023002"/>
    </source>
</evidence>
<dbReference type="Gene3D" id="3.40.50.720">
    <property type="entry name" value="NAD(P)-binding Rossmann-like Domain"/>
    <property type="match status" value="1"/>
</dbReference>
<evidence type="ECO:0000313" key="4">
    <source>
        <dbReference type="Proteomes" id="UP000464577"/>
    </source>
</evidence>
<dbReference type="SUPFAM" id="SSF51735">
    <property type="entry name" value="NAD(P)-binding Rossmann-fold domains"/>
    <property type="match status" value="1"/>
</dbReference>
<dbReference type="InterPro" id="IPR036291">
    <property type="entry name" value="NAD(P)-bd_dom_sf"/>
</dbReference>
<proteinExistence type="inferred from homology"/>
<dbReference type="Pfam" id="PF00106">
    <property type="entry name" value="adh_short"/>
    <property type="match status" value="1"/>
</dbReference>
<dbReference type="NCBIfam" id="NF004846">
    <property type="entry name" value="PRK06197.1"/>
    <property type="match status" value="1"/>
</dbReference>
<accession>A0A6P1W5F5</accession>
<dbReference type="PROSITE" id="PS00061">
    <property type="entry name" value="ADH_SHORT"/>
    <property type="match status" value="1"/>
</dbReference>